<feature type="transmembrane region" description="Helical" evidence="1">
    <location>
        <begin position="59"/>
        <end position="78"/>
    </location>
</feature>
<proteinExistence type="predicted"/>
<accession>A0A0B1TT84</accession>
<evidence type="ECO:0000256" key="1">
    <source>
        <dbReference type="SAM" id="Phobius"/>
    </source>
</evidence>
<sequence length="140" mass="16497">MHTDLRLHFQSHNLSCLEHGELPTNWQRFWLVTTRLYNSKGDIPVYVSSRTMNRMHDRMRILFISLGLTTFFTLFFYYEHKANKIARNPLAGYPDKGSPQFPSWLDVTGSGDDENDELNSYMNQISQFNTTFGCYSMIYF</sequence>
<keyword evidence="1" id="KW-1133">Transmembrane helix</keyword>
<dbReference type="Proteomes" id="UP000053660">
    <property type="component" value="Unassembled WGS sequence"/>
</dbReference>
<dbReference type="AlphaFoldDB" id="A0A0B1TT84"/>
<keyword evidence="1" id="KW-0472">Membrane</keyword>
<evidence type="ECO:0000313" key="3">
    <source>
        <dbReference type="Proteomes" id="UP000053660"/>
    </source>
</evidence>
<gene>
    <name evidence="2" type="ORF">OESDEN_00658</name>
</gene>
<keyword evidence="3" id="KW-1185">Reference proteome</keyword>
<name>A0A0B1TT84_OESDE</name>
<keyword evidence="1" id="KW-0812">Transmembrane</keyword>
<evidence type="ECO:0000313" key="2">
    <source>
        <dbReference type="EMBL" id="KHJ99346.1"/>
    </source>
</evidence>
<protein>
    <submittedName>
        <fullName evidence="2">Uncharacterized protein</fullName>
    </submittedName>
</protein>
<organism evidence="2 3">
    <name type="scientific">Oesophagostomum dentatum</name>
    <name type="common">Nodular worm</name>
    <dbReference type="NCBI Taxonomy" id="61180"/>
    <lineage>
        <taxon>Eukaryota</taxon>
        <taxon>Metazoa</taxon>
        <taxon>Ecdysozoa</taxon>
        <taxon>Nematoda</taxon>
        <taxon>Chromadorea</taxon>
        <taxon>Rhabditida</taxon>
        <taxon>Rhabditina</taxon>
        <taxon>Rhabditomorpha</taxon>
        <taxon>Strongyloidea</taxon>
        <taxon>Strongylidae</taxon>
        <taxon>Oesophagostomum</taxon>
    </lineage>
</organism>
<dbReference type="EMBL" id="KN549225">
    <property type="protein sequence ID" value="KHJ99346.1"/>
    <property type="molecule type" value="Genomic_DNA"/>
</dbReference>
<reference evidence="2 3" key="1">
    <citation type="submission" date="2014-03" db="EMBL/GenBank/DDBJ databases">
        <title>Draft genome of the hookworm Oesophagostomum dentatum.</title>
        <authorList>
            <person name="Mitreva M."/>
        </authorList>
    </citation>
    <scope>NUCLEOTIDE SEQUENCE [LARGE SCALE GENOMIC DNA]</scope>
    <source>
        <strain evidence="2 3">OD-Hann</strain>
    </source>
</reference>
<dbReference type="OrthoDB" id="8193498at2759"/>